<gene>
    <name evidence="2" type="ORF">RRG08_016721</name>
</gene>
<protein>
    <submittedName>
        <fullName evidence="2">Uncharacterized protein</fullName>
    </submittedName>
</protein>
<proteinExistence type="predicted"/>
<dbReference type="PANTHER" id="PTHR11046:SF29">
    <property type="match status" value="1"/>
</dbReference>
<reference evidence="2" key="1">
    <citation type="journal article" date="2023" name="G3 (Bethesda)">
        <title>A reference genome for the long-term kleptoplast-retaining sea slug Elysia crispata morphotype clarki.</title>
        <authorList>
            <person name="Eastman K.E."/>
            <person name="Pendleton A.L."/>
            <person name="Shaikh M.A."/>
            <person name="Suttiyut T."/>
            <person name="Ogas R."/>
            <person name="Tomko P."/>
            <person name="Gavelis G."/>
            <person name="Widhalm J.R."/>
            <person name="Wisecaver J.H."/>
        </authorList>
    </citation>
    <scope>NUCLEOTIDE SEQUENCE</scope>
    <source>
        <strain evidence="2">ECLA1</strain>
    </source>
</reference>
<dbReference type="PANTHER" id="PTHR11046">
    <property type="entry name" value="OLIGORIBONUCLEASE, MITOCHONDRIAL"/>
    <property type="match status" value="1"/>
</dbReference>
<keyword evidence="1" id="KW-0378">Hydrolase</keyword>
<dbReference type="EMBL" id="JAWDGP010005662">
    <property type="protein sequence ID" value="KAK3754531.1"/>
    <property type="molecule type" value="Genomic_DNA"/>
</dbReference>
<keyword evidence="3" id="KW-1185">Reference proteome</keyword>
<evidence type="ECO:0000256" key="1">
    <source>
        <dbReference type="ARBA" id="ARBA00022722"/>
    </source>
</evidence>
<feature type="non-terminal residue" evidence="2">
    <location>
        <position position="1"/>
    </location>
</feature>
<keyword evidence="1" id="KW-0540">Nuclease</keyword>
<organism evidence="2 3">
    <name type="scientific">Elysia crispata</name>
    <name type="common">lettuce slug</name>
    <dbReference type="NCBI Taxonomy" id="231223"/>
    <lineage>
        <taxon>Eukaryota</taxon>
        <taxon>Metazoa</taxon>
        <taxon>Spiralia</taxon>
        <taxon>Lophotrochozoa</taxon>
        <taxon>Mollusca</taxon>
        <taxon>Gastropoda</taxon>
        <taxon>Heterobranchia</taxon>
        <taxon>Euthyneura</taxon>
        <taxon>Panpulmonata</taxon>
        <taxon>Sacoglossa</taxon>
        <taxon>Placobranchoidea</taxon>
        <taxon>Plakobranchidae</taxon>
        <taxon>Elysia</taxon>
    </lineage>
</organism>
<dbReference type="GO" id="GO:0000175">
    <property type="term" value="F:3'-5'-RNA exonuclease activity"/>
    <property type="evidence" value="ECO:0007669"/>
    <property type="project" value="InterPro"/>
</dbReference>
<evidence type="ECO:0000313" key="3">
    <source>
        <dbReference type="Proteomes" id="UP001283361"/>
    </source>
</evidence>
<name>A0AAE0YQF2_9GAST</name>
<dbReference type="Proteomes" id="UP001283361">
    <property type="component" value="Unassembled WGS sequence"/>
</dbReference>
<dbReference type="InterPro" id="IPR022894">
    <property type="entry name" value="Oligoribonuclease"/>
</dbReference>
<comment type="caution">
    <text evidence="2">The sequence shown here is derived from an EMBL/GenBank/DDBJ whole genome shotgun (WGS) entry which is preliminary data.</text>
</comment>
<evidence type="ECO:0000313" key="2">
    <source>
        <dbReference type="EMBL" id="KAK3754531.1"/>
    </source>
</evidence>
<accession>A0AAE0YQF2</accession>
<dbReference type="AlphaFoldDB" id="A0AAE0YQF2"/>
<sequence>VRTDQFTTIIDRSLLPQRIVEKWYTRLFPNSAYPADRFNCQVDKVAEKDSTLSETKLKEFLHKRVDFDFISSSLDQHGVTRLLDQGLIKKCSVTYEMVVDLDCFRLSKKKQILLKELEEKDDLITELQDMLAQESQMIRTGRYNQLSDDMQKTIMSLKGDAGVSTSKYPQVIDIVSKNLFHQTLDSPHWTTANKIAEEAHAVAKIHVAEALLENKTVTLHSDGTSREKKKFVGQQIALDNGRTLSLGFVEVAPEDAQTLLEVTSNVLMELSELVGEEETRGELLKSMLRKVCTTMSNRAAIMKSFNEKFDEMRREIVGGEIQTNFIYCNAHCLLGLSGACEEGVKEGVFDDEFWEVEEERLDNIKKYANEKKDLVIQVLKVSLQKMFLVTPRQLVEFLEGAVNLYFKMPPARRGEDNPLVVY</sequence>